<protein>
    <submittedName>
        <fullName evidence="9">Succinyl-diaminopimelate desuccinylase</fullName>
    </submittedName>
</protein>
<evidence type="ECO:0000256" key="8">
    <source>
        <dbReference type="ARBA" id="ARBA00023049"/>
    </source>
</evidence>
<keyword evidence="3" id="KW-0645">Protease</keyword>
<keyword evidence="10" id="KW-1185">Reference proteome</keyword>
<evidence type="ECO:0000256" key="1">
    <source>
        <dbReference type="ARBA" id="ARBA00001947"/>
    </source>
</evidence>
<keyword evidence="6" id="KW-0862">Zinc</keyword>
<evidence type="ECO:0000256" key="4">
    <source>
        <dbReference type="ARBA" id="ARBA00022723"/>
    </source>
</evidence>
<dbReference type="GO" id="GO:0006526">
    <property type="term" value="P:L-arginine biosynthetic process"/>
    <property type="evidence" value="ECO:0007669"/>
    <property type="project" value="TreeGrafter"/>
</dbReference>
<dbReference type="SUPFAM" id="SSF53187">
    <property type="entry name" value="Zn-dependent exopeptidases"/>
    <property type="match status" value="1"/>
</dbReference>
<keyword evidence="8" id="KW-0482">Metalloprotease</keyword>
<dbReference type="RefSeq" id="WP_073074061.1">
    <property type="nucleotide sequence ID" value="NZ_FQXN01000009.1"/>
</dbReference>
<evidence type="ECO:0000313" key="9">
    <source>
        <dbReference type="EMBL" id="SHH59115.1"/>
    </source>
</evidence>
<keyword evidence="4" id="KW-0479">Metal-binding</keyword>
<proteinExistence type="inferred from homology"/>
<dbReference type="STRING" id="1123380.SAMN02745199_1664"/>
<keyword evidence="5" id="KW-0378">Hydrolase</keyword>
<dbReference type="InterPro" id="IPR010964">
    <property type="entry name" value="M20A_pepV-rel"/>
</dbReference>
<comment type="similarity">
    <text evidence="2">Belongs to the peptidase M20A family.</text>
</comment>
<dbReference type="NCBIfam" id="TIGR01887">
    <property type="entry name" value="dipeptidaselike"/>
    <property type="match status" value="1"/>
</dbReference>
<dbReference type="SUPFAM" id="SSF55031">
    <property type="entry name" value="Bacterial exopeptidase dimerisation domain"/>
    <property type="match status" value="1"/>
</dbReference>
<dbReference type="GO" id="GO:0006508">
    <property type="term" value="P:proteolysis"/>
    <property type="evidence" value="ECO:0007669"/>
    <property type="project" value="UniProtKB-KW"/>
</dbReference>
<dbReference type="EMBL" id="FQXN01000009">
    <property type="protein sequence ID" value="SHH59115.1"/>
    <property type="molecule type" value="Genomic_DNA"/>
</dbReference>
<name>A0A1M5U7T2_9BACT</name>
<dbReference type="Gene3D" id="3.40.630.10">
    <property type="entry name" value="Zn peptidases"/>
    <property type="match status" value="1"/>
</dbReference>
<dbReference type="PANTHER" id="PTHR43808:SF31">
    <property type="entry name" value="N-ACETYL-L-CITRULLINE DEACETYLASE"/>
    <property type="match status" value="1"/>
</dbReference>
<evidence type="ECO:0000256" key="3">
    <source>
        <dbReference type="ARBA" id="ARBA00022670"/>
    </source>
</evidence>
<dbReference type="InterPro" id="IPR050072">
    <property type="entry name" value="Peptidase_M20A"/>
</dbReference>
<sequence length="464" mass="52204">MNIEIEKKIDKLVDEYFDEMLDSLKRVIKIKSVMGTEKDNMPFGEGPARALSETLKICKELGFETLNVDNYAGHVTYGNSGKLYGVLGHLDVVPEGDLDKWESDPYELTIKEGKMFGRGVSDDKGPSIGALYALKIVSEIVENPKNTIRIIFGTNEENGSKCLKYYFQKQPYPDAAVTPDGSFPLIFAEKGNVTYELSISLDTNYHTKLLELDAGTAVNVVPEICRVVIETEKVKEIEYVLQNHKSKCGFEYKINENKIEIKSIGKSAHGSTPELGINAAACMLELLTRIDFGPVNQIIETLYEKLGKDINGRGLDIYGEDKVSGKLTCNLGILKLQDNLLRAFINIRYPIFFNVDMITRQLNEALKGFTIERKRHSNPLYIPKDSDLVKLLLDVYRNVTKDESEPIAIGGGTYARAVPYGVAFGATFPGEQTGMHQPNENWSLDSFKKFVRIYARLMYRWLTE</sequence>
<accession>A0A1M5U7T2</accession>
<organism evidence="9 10">
    <name type="scientific">Thermosipho atlanticus DSM 15807</name>
    <dbReference type="NCBI Taxonomy" id="1123380"/>
    <lineage>
        <taxon>Bacteria</taxon>
        <taxon>Thermotogati</taxon>
        <taxon>Thermotogota</taxon>
        <taxon>Thermotogae</taxon>
        <taxon>Thermotogales</taxon>
        <taxon>Fervidobacteriaceae</taxon>
        <taxon>Thermosipho</taxon>
    </lineage>
</organism>
<comment type="cofactor">
    <cofactor evidence="1">
        <name>Zn(2+)</name>
        <dbReference type="ChEBI" id="CHEBI:29105"/>
    </cofactor>
</comment>
<dbReference type="OrthoDB" id="9761532at2"/>
<evidence type="ECO:0000256" key="2">
    <source>
        <dbReference type="ARBA" id="ARBA00006247"/>
    </source>
</evidence>
<dbReference type="GO" id="GO:0008270">
    <property type="term" value="F:zinc ion binding"/>
    <property type="evidence" value="ECO:0007669"/>
    <property type="project" value="InterPro"/>
</dbReference>
<evidence type="ECO:0000256" key="5">
    <source>
        <dbReference type="ARBA" id="ARBA00022801"/>
    </source>
</evidence>
<dbReference type="Proteomes" id="UP000242592">
    <property type="component" value="Unassembled WGS sequence"/>
</dbReference>
<keyword evidence="7" id="KW-0224">Dipeptidase</keyword>
<reference evidence="10" key="1">
    <citation type="submission" date="2016-11" db="EMBL/GenBank/DDBJ databases">
        <authorList>
            <person name="Varghese N."/>
            <person name="Submissions S."/>
        </authorList>
    </citation>
    <scope>NUCLEOTIDE SEQUENCE [LARGE SCALE GENOMIC DNA]</scope>
    <source>
        <strain evidence="10">DSM 15807</strain>
    </source>
</reference>
<dbReference type="GO" id="GO:0016805">
    <property type="term" value="F:dipeptidase activity"/>
    <property type="evidence" value="ECO:0007669"/>
    <property type="project" value="UniProtKB-KW"/>
</dbReference>
<dbReference type="Gene3D" id="3.30.70.360">
    <property type="match status" value="2"/>
</dbReference>
<dbReference type="GO" id="GO:0008777">
    <property type="term" value="F:acetylornithine deacetylase activity"/>
    <property type="evidence" value="ECO:0007669"/>
    <property type="project" value="TreeGrafter"/>
</dbReference>
<dbReference type="CDD" id="cd03888">
    <property type="entry name" value="M20_PepV"/>
    <property type="match status" value="1"/>
</dbReference>
<dbReference type="NCBIfam" id="NF005591">
    <property type="entry name" value="PRK07318.1"/>
    <property type="match status" value="1"/>
</dbReference>
<evidence type="ECO:0000256" key="7">
    <source>
        <dbReference type="ARBA" id="ARBA00022997"/>
    </source>
</evidence>
<dbReference type="PANTHER" id="PTHR43808">
    <property type="entry name" value="ACETYLORNITHINE DEACETYLASE"/>
    <property type="match status" value="1"/>
</dbReference>
<evidence type="ECO:0000313" key="10">
    <source>
        <dbReference type="Proteomes" id="UP000242592"/>
    </source>
</evidence>
<gene>
    <name evidence="9" type="ORF">SAMN02745199_1664</name>
</gene>
<dbReference type="GO" id="GO:0008237">
    <property type="term" value="F:metallopeptidase activity"/>
    <property type="evidence" value="ECO:0007669"/>
    <property type="project" value="UniProtKB-KW"/>
</dbReference>
<evidence type="ECO:0000256" key="6">
    <source>
        <dbReference type="ARBA" id="ARBA00022833"/>
    </source>
</evidence>
<dbReference type="AlphaFoldDB" id="A0A1M5U7T2"/>
<dbReference type="InterPro" id="IPR036264">
    <property type="entry name" value="Bact_exopeptidase_dim_dom"/>
</dbReference>
<dbReference type="Pfam" id="PF01546">
    <property type="entry name" value="Peptidase_M20"/>
    <property type="match status" value="1"/>
</dbReference>
<dbReference type="InterPro" id="IPR002933">
    <property type="entry name" value="Peptidase_M20"/>
</dbReference>